<sequence length="150" mass="17087">VRVRQVRMEKEARVDRKLTALFPHLFDSRVLLGTEENQDQQAHLASRCCVDQKVTLEDPDSQALRVKMASQENVVHKVLQGLLEQEVDQVLLALKVVLLAHLVPLEAQDCLAYKECQEKEEHLEVQDQKGRGENLVAKVLTASLVLEERE</sequence>
<evidence type="ECO:0000313" key="1">
    <source>
        <dbReference type="Ensembl" id="ENSMCSP00000016459.1"/>
    </source>
</evidence>
<proteinExistence type="predicted"/>
<keyword evidence="2" id="KW-1185">Reference proteome</keyword>
<dbReference type="OrthoDB" id="9398024at2759"/>
<accession>A0A8C5X7L1</accession>
<reference evidence="1" key="2">
    <citation type="submission" date="2025-09" db="UniProtKB">
        <authorList>
            <consortium name="Ensembl"/>
        </authorList>
    </citation>
    <scope>IDENTIFICATION</scope>
</reference>
<name>A0A8C5X7L1_9PASS</name>
<organism evidence="1 2">
    <name type="scientific">Malurus cyaneus samueli</name>
    <dbReference type="NCBI Taxonomy" id="2593467"/>
    <lineage>
        <taxon>Eukaryota</taxon>
        <taxon>Metazoa</taxon>
        <taxon>Chordata</taxon>
        <taxon>Craniata</taxon>
        <taxon>Vertebrata</taxon>
        <taxon>Euteleostomi</taxon>
        <taxon>Archelosauria</taxon>
        <taxon>Archosauria</taxon>
        <taxon>Dinosauria</taxon>
        <taxon>Saurischia</taxon>
        <taxon>Theropoda</taxon>
        <taxon>Coelurosauria</taxon>
        <taxon>Aves</taxon>
        <taxon>Neognathae</taxon>
        <taxon>Neoaves</taxon>
        <taxon>Telluraves</taxon>
        <taxon>Australaves</taxon>
        <taxon>Passeriformes</taxon>
        <taxon>Meliphagoidea</taxon>
        <taxon>Maluridae</taxon>
        <taxon>Malurus</taxon>
    </lineage>
</organism>
<dbReference type="AlphaFoldDB" id="A0A8C5X7L1"/>
<evidence type="ECO:0000313" key="2">
    <source>
        <dbReference type="Proteomes" id="UP000694560"/>
    </source>
</evidence>
<protein>
    <submittedName>
        <fullName evidence="1">Uncharacterized protein</fullName>
    </submittedName>
</protein>
<reference evidence="1" key="1">
    <citation type="submission" date="2025-08" db="UniProtKB">
        <authorList>
            <consortium name="Ensembl"/>
        </authorList>
    </citation>
    <scope>IDENTIFICATION</scope>
</reference>
<dbReference type="Ensembl" id="ENSMCST00000016878.1">
    <property type="protein sequence ID" value="ENSMCSP00000016459.1"/>
    <property type="gene ID" value="ENSMCSG00000011584.1"/>
</dbReference>
<dbReference type="Proteomes" id="UP000694560">
    <property type="component" value="Unplaced"/>
</dbReference>